<protein>
    <submittedName>
        <fullName evidence="3">DUF3300 domain-containing protein</fullName>
    </submittedName>
</protein>
<evidence type="ECO:0000256" key="2">
    <source>
        <dbReference type="SAM" id="SignalP"/>
    </source>
</evidence>
<feature type="chain" id="PRO_5046428186" evidence="2">
    <location>
        <begin position="27"/>
        <end position="313"/>
    </location>
</feature>
<dbReference type="Proteomes" id="UP001205890">
    <property type="component" value="Unassembled WGS sequence"/>
</dbReference>
<dbReference type="EMBL" id="JANCLU010000045">
    <property type="protein sequence ID" value="MCP8941160.1"/>
    <property type="molecule type" value="Genomic_DNA"/>
</dbReference>
<evidence type="ECO:0000313" key="4">
    <source>
        <dbReference type="Proteomes" id="UP001205890"/>
    </source>
</evidence>
<feature type="non-terminal residue" evidence="3">
    <location>
        <position position="313"/>
    </location>
</feature>
<evidence type="ECO:0000256" key="1">
    <source>
        <dbReference type="SAM" id="MobiDB-lite"/>
    </source>
</evidence>
<dbReference type="PANTHER" id="PTHR40269">
    <property type="entry name" value="OUTER MEMBRANE PROTEIN-RELATED"/>
    <property type="match status" value="1"/>
</dbReference>
<feature type="signal peptide" evidence="2">
    <location>
        <begin position="1"/>
        <end position="26"/>
    </location>
</feature>
<name>A0ABT1LI25_9HYPH</name>
<feature type="compositionally biased region" description="Pro residues" evidence="1">
    <location>
        <begin position="31"/>
        <end position="58"/>
    </location>
</feature>
<evidence type="ECO:0000313" key="3">
    <source>
        <dbReference type="EMBL" id="MCP8941160.1"/>
    </source>
</evidence>
<gene>
    <name evidence="3" type="ORF">NK718_21790</name>
</gene>
<organism evidence="3 4">
    <name type="scientific">Alsobacter ponti</name>
    <dbReference type="NCBI Taxonomy" id="2962936"/>
    <lineage>
        <taxon>Bacteria</taxon>
        <taxon>Pseudomonadati</taxon>
        <taxon>Pseudomonadota</taxon>
        <taxon>Alphaproteobacteria</taxon>
        <taxon>Hyphomicrobiales</taxon>
        <taxon>Alsobacteraceae</taxon>
        <taxon>Alsobacter</taxon>
    </lineage>
</organism>
<dbReference type="PANTHER" id="PTHR40269:SF1">
    <property type="entry name" value="OUTER MEMBRANE PROTEIN"/>
    <property type="match status" value="1"/>
</dbReference>
<dbReference type="RefSeq" id="WP_254746834.1">
    <property type="nucleotide sequence ID" value="NZ_JANCLU010000045.1"/>
</dbReference>
<feature type="region of interest" description="Disordered" evidence="1">
    <location>
        <begin position="267"/>
        <end position="313"/>
    </location>
</feature>
<sequence length="313" mass="33387">MRWPHLISVASTLLMLQAGATLGARAQEQTPAPPAPAAPPPPPAPAAAPPQALPPPSPSAQHPGVFTHDELVNILQSIALYPDELLAQMLPAAAYPLEIVQAARWIERNRDAVSRNDFSGADAQNWDPSVKAMVRLPGLVTKMNEQLTWTSDLGDAFVNQPQDVANVIQELRLKAADKGTLTSTPEQVVTRRVESGRDVVYIQPANPEVIYVPTYDPAVVYGPGPLLTTALVFGAAAAIGSIWYDNYWWNWGSGRVYPPVWPGYPGWRPPPPRPPGGWRPPPPPPPPGGFLPGNPGAAGPRPTPLPAGGVRPG</sequence>
<proteinExistence type="predicted"/>
<reference evidence="3 4" key="1">
    <citation type="submission" date="2022-07" db="EMBL/GenBank/DDBJ databases">
        <authorList>
            <person name="Li W.-J."/>
            <person name="Deng Q.-Q."/>
        </authorList>
    </citation>
    <scope>NUCLEOTIDE SEQUENCE [LARGE SCALE GENOMIC DNA]</scope>
    <source>
        <strain evidence="3 4">SYSU M60028</strain>
    </source>
</reference>
<keyword evidence="4" id="KW-1185">Reference proteome</keyword>
<comment type="caution">
    <text evidence="3">The sequence shown here is derived from an EMBL/GenBank/DDBJ whole genome shotgun (WGS) entry which is preliminary data.</text>
</comment>
<dbReference type="Pfam" id="PF11737">
    <property type="entry name" value="DUF3300"/>
    <property type="match status" value="1"/>
</dbReference>
<dbReference type="InterPro" id="IPR021728">
    <property type="entry name" value="DUF3300"/>
</dbReference>
<keyword evidence="2" id="KW-0732">Signal</keyword>
<accession>A0ABT1LI25</accession>
<feature type="compositionally biased region" description="Pro residues" evidence="1">
    <location>
        <begin position="267"/>
        <end position="289"/>
    </location>
</feature>
<feature type="region of interest" description="Disordered" evidence="1">
    <location>
        <begin position="24"/>
        <end position="64"/>
    </location>
</feature>